<reference evidence="1" key="1">
    <citation type="submission" date="2022-08" db="EMBL/GenBank/DDBJ databases">
        <authorList>
            <person name="Gutierrez-Valencia J."/>
        </authorList>
    </citation>
    <scope>NUCLEOTIDE SEQUENCE</scope>
</reference>
<evidence type="ECO:0000313" key="1">
    <source>
        <dbReference type="EMBL" id="CAI0407702.1"/>
    </source>
</evidence>
<proteinExistence type="predicted"/>
<keyword evidence="2" id="KW-1185">Reference proteome</keyword>
<dbReference type="EMBL" id="CAMGYJ010000004">
    <property type="protein sequence ID" value="CAI0407702.1"/>
    <property type="molecule type" value="Genomic_DNA"/>
</dbReference>
<evidence type="ECO:0000313" key="2">
    <source>
        <dbReference type="Proteomes" id="UP001154282"/>
    </source>
</evidence>
<dbReference type="Proteomes" id="UP001154282">
    <property type="component" value="Unassembled WGS sequence"/>
</dbReference>
<comment type="caution">
    <text evidence="1">The sequence shown here is derived from an EMBL/GenBank/DDBJ whole genome shotgun (WGS) entry which is preliminary data.</text>
</comment>
<organism evidence="1 2">
    <name type="scientific">Linum tenue</name>
    <dbReference type="NCBI Taxonomy" id="586396"/>
    <lineage>
        <taxon>Eukaryota</taxon>
        <taxon>Viridiplantae</taxon>
        <taxon>Streptophyta</taxon>
        <taxon>Embryophyta</taxon>
        <taxon>Tracheophyta</taxon>
        <taxon>Spermatophyta</taxon>
        <taxon>Magnoliopsida</taxon>
        <taxon>eudicotyledons</taxon>
        <taxon>Gunneridae</taxon>
        <taxon>Pentapetalae</taxon>
        <taxon>rosids</taxon>
        <taxon>fabids</taxon>
        <taxon>Malpighiales</taxon>
        <taxon>Linaceae</taxon>
        <taxon>Linum</taxon>
    </lineage>
</organism>
<sequence>MLIQPAESISSTWTTITSGCFSRVMRISRSAKMFTCQNSGTLSSFRSIVRC</sequence>
<protein>
    <submittedName>
        <fullName evidence="1">Uncharacterized protein</fullName>
    </submittedName>
</protein>
<dbReference type="AlphaFoldDB" id="A0AAV0JDP6"/>
<gene>
    <name evidence="1" type="ORF">LITE_LOCUS13678</name>
</gene>
<accession>A0AAV0JDP6</accession>
<name>A0AAV0JDP6_9ROSI</name>